<protein>
    <submittedName>
        <fullName evidence="1">Uncharacterized protein</fullName>
    </submittedName>
</protein>
<dbReference type="EMBL" id="PDES01000015">
    <property type="protein sequence ID" value="RRQ81580.1"/>
    <property type="molecule type" value="Genomic_DNA"/>
</dbReference>
<sequence length="92" mass="9735">MTTHNGAAVLLIEDGREFDAEAHLAKDQAGNWGGTLTFHDVPLIPVLLNVRDGHVLVDGNPGEFVRQDTSDWTATAGGPLTVRITGSGQAPF</sequence>
<dbReference type="Proteomes" id="UP000276379">
    <property type="component" value="Unassembled WGS sequence"/>
</dbReference>
<organism evidence="1 2">
    <name type="scientific">Streptomyces griseofuscus</name>
    <dbReference type="NCBI Taxonomy" id="146922"/>
    <lineage>
        <taxon>Bacteria</taxon>
        <taxon>Bacillati</taxon>
        <taxon>Actinomycetota</taxon>
        <taxon>Actinomycetes</taxon>
        <taxon>Kitasatosporales</taxon>
        <taxon>Streptomycetaceae</taxon>
        <taxon>Streptomyces</taxon>
    </lineage>
</organism>
<evidence type="ECO:0000313" key="2">
    <source>
        <dbReference type="Proteomes" id="UP000276379"/>
    </source>
</evidence>
<name>A0A3R8Q6A0_9ACTN</name>
<accession>A0A3R8Q6A0</accession>
<proteinExistence type="predicted"/>
<gene>
    <name evidence="1" type="ORF">CQW44_30740</name>
</gene>
<reference evidence="1 2" key="1">
    <citation type="submission" date="2017-10" db="EMBL/GenBank/DDBJ databases">
        <title>Draft genome of actinobacteria isolated from guarana (Paullinia cupana (Mart.) Ducke.</title>
        <authorList>
            <person name="Siqueira K.A."/>
            <person name="Liotti R.G."/>
            <person name="Mendes T.A."/>
            <person name="Soares M.A."/>
        </authorList>
    </citation>
    <scope>NUCLEOTIDE SEQUENCE [LARGE SCALE GENOMIC DNA]</scope>
    <source>
        <strain evidence="1 2">199</strain>
    </source>
</reference>
<evidence type="ECO:0000313" key="1">
    <source>
        <dbReference type="EMBL" id="RRQ81580.1"/>
    </source>
</evidence>
<dbReference type="RefSeq" id="WP_125214746.1">
    <property type="nucleotide sequence ID" value="NZ_PDES01000015.1"/>
</dbReference>
<comment type="caution">
    <text evidence="1">The sequence shown here is derived from an EMBL/GenBank/DDBJ whole genome shotgun (WGS) entry which is preliminary data.</text>
</comment>
<dbReference type="AlphaFoldDB" id="A0A3R8Q6A0"/>
<keyword evidence="2" id="KW-1185">Reference proteome</keyword>